<evidence type="ECO:0000256" key="1">
    <source>
        <dbReference type="ARBA" id="ARBA00008361"/>
    </source>
</evidence>
<comment type="similarity">
    <text evidence="1">Belongs to the methyltransferase superfamily.</text>
</comment>
<evidence type="ECO:0000259" key="4">
    <source>
        <dbReference type="Pfam" id="PF08241"/>
    </source>
</evidence>
<dbReference type="InterPro" id="IPR029063">
    <property type="entry name" value="SAM-dependent_MTases_sf"/>
</dbReference>
<dbReference type="InterPro" id="IPR051052">
    <property type="entry name" value="Diverse_substrate_MTase"/>
</dbReference>
<keyword evidence="2 5" id="KW-0489">Methyltransferase</keyword>
<dbReference type="GO" id="GO:0032259">
    <property type="term" value="P:methylation"/>
    <property type="evidence" value="ECO:0007669"/>
    <property type="project" value="UniProtKB-KW"/>
</dbReference>
<evidence type="ECO:0000313" key="6">
    <source>
        <dbReference type="Proteomes" id="UP000550260"/>
    </source>
</evidence>
<dbReference type="Proteomes" id="UP000550260">
    <property type="component" value="Unassembled WGS sequence"/>
</dbReference>
<accession>A0A8E1VWC8</accession>
<gene>
    <name evidence="5" type="ORF">H5411_09950</name>
</gene>
<evidence type="ECO:0000313" key="5">
    <source>
        <dbReference type="EMBL" id="MBB2499452.1"/>
    </source>
</evidence>
<feature type="domain" description="Methyltransferase type 11" evidence="4">
    <location>
        <begin position="80"/>
        <end position="169"/>
    </location>
</feature>
<dbReference type="PANTHER" id="PTHR44942:SF4">
    <property type="entry name" value="METHYLTRANSFERASE TYPE 11 DOMAIN-CONTAINING PROTEIN"/>
    <property type="match status" value="1"/>
</dbReference>
<reference evidence="5 6" key="1">
    <citation type="submission" date="2020-08" db="EMBL/GenBank/DDBJ databases">
        <title>Amycolatopsis echigonensis JCM 21831.</title>
        <authorList>
            <person name="Tedsree N."/>
            <person name="Kuncharoen N."/>
            <person name="Likhitwitayawuid K."/>
            <person name="Tanasupawat S."/>
        </authorList>
    </citation>
    <scope>NUCLEOTIDE SEQUENCE [LARGE SCALE GENOMIC DNA]</scope>
    <source>
        <strain evidence="5 6">JCM 21831</strain>
    </source>
</reference>
<dbReference type="CDD" id="cd02440">
    <property type="entry name" value="AdoMet_MTases"/>
    <property type="match status" value="1"/>
</dbReference>
<evidence type="ECO:0000256" key="2">
    <source>
        <dbReference type="ARBA" id="ARBA00022603"/>
    </source>
</evidence>
<proteinExistence type="inferred from homology"/>
<comment type="caution">
    <text evidence="5">The sequence shown here is derived from an EMBL/GenBank/DDBJ whole genome shotgun (WGS) entry which is preliminary data.</text>
</comment>
<evidence type="ECO:0000256" key="3">
    <source>
        <dbReference type="ARBA" id="ARBA00022679"/>
    </source>
</evidence>
<protein>
    <submittedName>
        <fullName evidence="5">Class I SAM-dependent methyltransferase</fullName>
    </submittedName>
</protein>
<name>A0A8E1VWC8_9PSEU</name>
<dbReference type="AlphaFoldDB" id="A0A8E1VWC8"/>
<dbReference type="Gene3D" id="3.40.50.150">
    <property type="entry name" value="Vaccinia Virus protein VP39"/>
    <property type="match status" value="1"/>
</dbReference>
<dbReference type="SUPFAM" id="SSF53335">
    <property type="entry name" value="S-adenosyl-L-methionine-dependent methyltransferases"/>
    <property type="match status" value="1"/>
</dbReference>
<sequence length="282" mass="30725">MAIAYEAAGEPRQPDSPTRALTVLGWLPVSDPGTDAELRARRASSFGDQASAYARHRPDYPRAALEWGMSGANRPVRDVLDLAAGTGKLTQGLADLGRSVTAVEPDPGMLAELSRRLPDVPALLGKAEDIPLPDESVDAVFVGQALHWFELAPAFAQIRRVLRPGGVVAALWNHDDESVPWVLEFSRLIRTGVSRGFTEADQPLRAAGFGPFEQDQFAHTHRRTIESLLATVATHSLLLVASDDDRDRRLAEARAYLESVPETGTGEFDYPLVTTVLRARRS</sequence>
<dbReference type="PANTHER" id="PTHR44942">
    <property type="entry name" value="METHYLTRANSF_11 DOMAIN-CONTAINING PROTEIN"/>
    <property type="match status" value="1"/>
</dbReference>
<dbReference type="GO" id="GO:0008757">
    <property type="term" value="F:S-adenosylmethionine-dependent methyltransferase activity"/>
    <property type="evidence" value="ECO:0007669"/>
    <property type="project" value="InterPro"/>
</dbReference>
<dbReference type="EMBL" id="JACJHR010000010">
    <property type="protein sequence ID" value="MBB2499452.1"/>
    <property type="molecule type" value="Genomic_DNA"/>
</dbReference>
<organism evidence="5 6">
    <name type="scientific">Amycolatopsis echigonensis</name>
    <dbReference type="NCBI Taxonomy" id="2576905"/>
    <lineage>
        <taxon>Bacteria</taxon>
        <taxon>Bacillati</taxon>
        <taxon>Actinomycetota</taxon>
        <taxon>Actinomycetes</taxon>
        <taxon>Pseudonocardiales</taxon>
        <taxon>Pseudonocardiaceae</taxon>
        <taxon>Amycolatopsis</taxon>
    </lineage>
</organism>
<dbReference type="Pfam" id="PF08241">
    <property type="entry name" value="Methyltransf_11"/>
    <property type="match status" value="1"/>
</dbReference>
<dbReference type="InterPro" id="IPR013216">
    <property type="entry name" value="Methyltransf_11"/>
</dbReference>
<keyword evidence="3" id="KW-0808">Transferase</keyword>